<dbReference type="InterPro" id="IPR032675">
    <property type="entry name" value="LRR_dom_sf"/>
</dbReference>
<proteinExistence type="predicted"/>
<sequence length="241" mass="27811">MHFASSTQMEPEESLLPDRISNLPSSLVQTILTLMPIRDAFKTTILSRSWRHRCVNLPKLEFDQVQSVSCYLYVLHVLLLHQGPVLDFSLCVTQLPSCYEIDQIILHLAIKTTVEKFKLSMGLYISHKLPKSLFSLKKLTHLNLKNCVVELPSTVFRFERLTSLSFHNVKISTKMLISLLSCCPILNSFILIQEEKQFMGTEYTNLVQLFQLMPLVDHLEMNYCPVNRVVIDEVKMLIELL</sequence>
<gene>
    <name evidence="2" type="ORF">QVD17_20937</name>
</gene>
<feature type="domain" description="F-box" evidence="1">
    <location>
        <begin position="17"/>
        <end position="65"/>
    </location>
</feature>
<dbReference type="Pfam" id="PF24758">
    <property type="entry name" value="LRR_At5g56370"/>
    <property type="match status" value="1"/>
</dbReference>
<dbReference type="InterPro" id="IPR036047">
    <property type="entry name" value="F-box-like_dom_sf"/>
</dbReference>
<dbReference type="Gene3D" id="3.80.10.10">
    <property type="entry name" value="Ribonuclease Inhibitor"/>
    <property type="match status" value="1"/>
</dbReference>
<dbReference type="SUPFAM" id="SSF81383">
    <property type="entry name" value="F-box domain"/>
    <property type="match status" value="1"/>
</dbReference>
<dbReference type="EMBL" id="JAUHHV010000005">
    <property type="protein sequence ID" value="KAK1425583.1"/>
    <property type="molecule type" value="Genomic_DNA"/>
</dbReference>
<dbReference type="Pfam" id="PF00646">
    <property type="entry name" value="F-box"/>
    <property type="match status" value="1"/>
</dbReference>
<dbReference type="Proteomes" id="UP001229421">
    <property type="component" value="Unassembled WGS sequence"/>
</dbReference>
<dbReference type="InterPro" id="IPR055411">
    <property type="entry name" value="LRR_FXL15/At3g58940/PEG3-like"/>
</dbReference>
<dbReference type="AlphaFoldDB" id="A0AAD8NXP1"/>
<reference evidence="2" key="1">
    <citation type="journal article" date="2023" name="bioRxiv">
        <title>Improved chromosome-level genome assembly for marigold (Tagetes erecta).</title>
        <authorList>
            <person name="Jiang F."/>
            <person name="Yuan L."/>
            <person name="Wang S."/>
            <person name="Wang H."/>
            <person name="Xu D."/>
            <person name="Wang A."/>
            <person name="Fan W."/>
        </authorList>
    </citation>
    <scope>NUCLEOTIDE SEQUENCE</scope>
    <source>
        <strain evidence="2">WSJ</strain>
        <tissue evidence="2">Leaf</tissue>
    </source>
</reference>
<accession>A0AAD8NXP1</accession>
<evidence type="ECO:0000259" key="1">
    <source>
        <dbReference type="PROSITE" id="PS50181"/>
    </source>
</evidence>
<evidence type="ECO:0000313" key="2">
    <source>
        <dbReference type="EMBL" id="KAK1425583.1"/>
    </source>
</evidence>
<dbReference type="PROSITE" id="PS50181">
    <property type="entry name" value="FBOX"/>
    <property type="match status" value="1"/>
</dbReference>
<protein>
    <recommendedName>
        <fullName evidence="1">F-box domain-containing protein</fullName>
    </recommendedName>
</protein>
<dbReference type="InterPro" id="IPR001810">
    <property type="entry name" value="F-box_dom"/>
</dbReference>
<evidence type="ECO:0000313" key="3">
    <source>
        <dbReference type="Proteomes" id="UP001229421"/>
    </source>
</evidence>
<organism evidence="2 3">
    <name type="scientific">Tagetes erecta</name>
    <name type="common">African marigold</name>
    <dbReference type="NCBI Taxonomy" id="13708"/>
    <lineage>
        <taxon>Eukaryota</taxon>
        <taxon>Viridiplantae</taxon>
        <taxon>Streptophyta</taxon>
        <taxon>Embryophyta</taxon>
        <taxon>Tracheophyta</taxon>
        <taxon>Spermatophyta</taxon>
        <taxon>Magnoliopsida</taxon>
        <taxon>eudicotyledons</taxon>
        <taxon>Gunneridae</taxon>
        <taxon>Pentapetalae</taxon>
        <taxon>asterids</taxon>
        <taxon>campanulids</taxon>
        <taxon>Asterales</taxon>
        <taxon>Asteraceae</taxon>
        <taxon>Asteroideae</taxon>
        <taxon>Heliantheae alliance</taxon>
        <taxon>Tageteae</taxon>
        <taxon>Tagetes</taxon>
    </lineage>
</organism>
<dbReference type="PANTHER" id="PTHR31639">
    <property type="entry name" value="F-BOX PROTEIN-LIKE"/>
    <property type="match status" value="1"/>
</dbReference>
<dbReference type="SUPFAM" id="SSF52047">
    <property type="entry name" value="RNI-like"/>
    <property type="match status" value="1"/>
</dbReference>
<comment type="caution">
    <text evidence="2">The sequence shown here is derived from an EMBL/GenBank/DDBJ whole genome shotgun (WGS) entry which is preliminary data.</text>
</comment>
<dbReference type="PANTHER" id="PTHR31639:SF326">
    <property type="entry name" value="F-BOX DOMAIN, FBD DOMAIN, F-BOX-LIKE DOMAIN SUPERFAMILY PROTEIN"/>
    <property type="match status" value="1"/>
</dbReference>
<name>A0AAD8NXP1_TARER</name>
<keyword evidence="3" id="KW-1185">Reference proteome</keyword>